<dbReference type="Proteomes" id="UP000182063">
    <property type="component" value="Chromosome"/>
</dbReference>
<dbReference type="InterPro" id="IPR001509">
    <property type="entry name" value="Epimerase_deHydtase"/>
</dbReference>
<feature type="domain" description="NAD-dependent epimerase/dehydratase" evidence="1">
    <location>
        <begin position="3"/>
        <end position="215"/>
    </location>
</feature>
<dbReference type="Pfam" id="PF01370">
    <property type="entry name" value="Epimerase"/>
    <property type="match status" value="1"/>
</dbReference>
<organism evidence="2 3">
    <name type="scientific">Tardibacter chloracetimidivorans</name>
    <dbReference type="NCBI Taxonomy" id="1921510"/>
    <lineage>
        <taxon>Bacteria</taxon>
        <taxon>Pseudomonadati</taxon>
        <taxon>Pseudomonadota</taxon>
        <taxon>Alphaproteobacteria</taxon>
        <taxon>Sphingomonadales</taxon>
        <taxon>Sphingomonadaceae</taxon>
        <taxon>Tardibacter</taxon>
    </lineage>
</organism>
<gene>
    <name evidence="2" type="ORF">BSL82_08510</name>
</gene>
<accession>A0A1L3ZUP6</accession>
<dbReference type="GO" id="GO:0004029">
    <property type="term" value="F:aldehyde dehydrogenase (NAD+) activity"/>
    <property type="evidence" value="ECO:0007669"/>
    <property type="project" value="TreeGrafter"/>
</dbReference>
<evidence type="ECO:0000259" key="1">
    <source>
        <dbReference type="Pfam" id="PF01370"/>
    </source>
</evidence>
<dbReference type="PANTHER" id="PTHR48079">
    <property type="entry name" value="PROTEIN YEEZ"/>
    <property type="match status" value="1"/>
</dbReference>
<reference evidence="3" key="1">
    <citation type="submission" date="2016-11" db="EMBL/GenBank/DDBJ databases">
        <title>Complete Genome Sequence of alachlor-degrading Sphingomonas sp. strain JJ-A5.</title>
        <authorList>
            <person name="Lee H."/>
            <person name="Ka J.-O."/>
        </authorList>
    </citation>
    <scope>NUCLEOTIDE SEQUENCE [LARGE SCALE GENOMIC DNA]</scope>
    <source>
        <strain evidence="3">JJ-A5</strain>
    </source>
</reference>
<dbReference type="InterPro" id="IPR036291">
    <property type="entry name" value="NAD(P)-bd_dom_sf"/>
</dbReference>
<dbReference type="OrthoDB" id="9787292at2"/>
<protein>
    <recommendedName>
        <fullName evidence="1">NAD-dependent epimerase/dehydratase domain-containing protein</fullName>
    </recommendedName>
</protein>
<evidence type="ECO:0000313" key="2">
    <source>
        <dbReference type="EMBL" id="API59348.1"/>
    </source>
</evidence>
<name>A0A1L3ZUP6_9SPHN</name>
<dbReference type="STRING" id="1921510.BSL82_08510"/>
<dbReference type="GO" id="GO:0005737">
    <property type="term" value="C:cytoplasm"/>
    <property type="evidence" value="ECO:0007669"/>
    <property type="project" value="TreeGrafter"/>
</dbReference>
<sequence length="305" mass="33552">MHILLFGANGFLGSHVAQALRAAGHELTALARNEKSAAGIRQLGARPIEGQIDDAELMARLAQEHDGVVFAARVDFAREAEILEPMIRAMRDSGKPLIMTSGTSCLSIDTPLGEWNQESFAEDDPFDSKLWTRVRMESEQLVRGSAKVGVRGIVVRPPMIWGNGGGNGQIPWIFDAVPRAGAACYLGYGLNLYTNVHVEDLAQIFVLALQKGRPGALYHAVAGEVCWRTISEAVAAVMGCEARSISYDEMCDLWGKLDAPYRFAVSSRCRAIATRRDLDWAPRHIDLIDDILNGSYRERFQPRNA</sequence>
<evidence type="ECO:0000313" key="3">
    <source>
        <dbReference type="Proteomes" id="UP000182063"/>
    </source>
</evidence>
<dbReference type="PANTHER" id="PTHR48079:SF6">
    <property type="entry name" value="NAD(P)-BINDING DOMAIN-CONTAINING PROTEIN-RELATED"/>
    <property type="match status" value="1"/>
</dbReference>
<keyword evidence="3" id="KW-1185">Reference proteome</keyword>
<proteinExistence type="predicted"/>
<dbReference type="EMBL" id="CP018221">
    <property type="protein sequence ID" value="API59348.1"/>
    <property type="molecule type" value="Genomic_DNA"/>
</dbReference>
<dbReference type="Gene3D" id="3.40.50.720">
    <property type="entry name" value="NAD(P)-binding Rossmann-like Domain"/>
    <property type="match status" value="1"/>
</dbReference>
<dbReference type="SUPFAM" id="SSF51735">
    <property type="entry name" value="NAD(P)-binding Rossmann-fold domains"/>
    <property type="match status" value="1"/>
</dbReference>
<dbReference type="KEGG" id="sphj:BSL82_08510"/>
<dbReference type="InterPro" id="IPR051783">
    <property type="entry name" value="NAD(P)-dependent_oxidoreduct"/>
</dbReference>
<dbReference type="AlphaFoldDB" id="A0A1L3ZUP6"/>